<dbReference type="GO" id="GO:0009100">
    <property type="term" value="P:glycoprotein metabolic process"/>
    <property type="evidence" value="ECO:0007669"/>
    <property type="project" value="UniProtKB-ARBA"/>
</dbReference>
<keyword evidence="1" id="KW-0812">Transmembrane</keyword>
<dbReference type="Proteomes" id="UP000663864">
    <property type="component" value="Unassembled WGS sequence"/>
</dbReference>
<keyword evidence="1" id="KW-1133">Transmembrane helix</keyword>
<protein>
    <recommendedName>
        <fullName evidence="2">LicD/FKTN/FKRP nucleotidyltransferase domain-containing protein</fullName>
    </recommendedName>
</protein>
<dbReference type="InterPro" id="IPR052942">
    <property type="entry name" value="LPS_cholinephosphotransferase"/>
</dbReference>
<gene>
    <name evidence="3" type="ORF">ZHD862_LOCUS3917</name>
</gene>
<evidence type="ECO:0000259" key="2">
    <source>
        <dbReference type="Pfam" id="PF04991"/>
    </source>
</evidence>
<accession>A0A813V5A7</accession>
<reference evidence="3" key="1">
    <citation type="submission" date="2021-02" db="EMBL/GenBank/DDBJ databases">
        <authorList>
            <person name="Nowell W R."/>
        </authorList>
    </citation>
    <scope>NUCLEOTIDE SEQUENCE</scope>
</reference>
<sequence>MVKLLQYCNLKLIILFLFGYILINFFASYKSFPKTNNYDKIIHNENGQQSIWTYEMKLFCFKIQQYIDNEKKDKLSNLLFKRNISIISPNLNKYTKQQSREISYYYSNWRSSPDLPRRLTPCDHQLYIELLRILDHFFRRHSISYMMIDGTLLGSYTNHDFLPWDDDVDLRVLMRDRSRMYTLLHQEFEHTIRILNISNEFGRYDILYFPWSPKAGIYNWSYPNVHITYLDENSTHVWREYNDNYSIHDCSISKLDIFPLVWRPFGQIWLPAPREPLVIFELLQWKSFDKLYYAKNYSHKYERAIPFIDGRARLHQLYPYYPWVKRYCLKTYCIEQLHKSKPRINNGRRTTEEVSTLNDSNHTSINDNDISSSSIHFVEEFVPERYLVLLTEQMTEMLFRLMTCNETSVIMSECGFDHRMSLGISTGSGNISTPSSNSTNGRSSLQLQSMHQSCIKCKRKMLTIEEFRELHS</sequence>
<dbReference type="InterPro" id="IPR007074">
    <property type="entry name" value="LicD/FKTN/FKRP_NTP_transf"/>
</dbReference>
<name>A0A813V5A7_9BILA</name>
<dbReference type="Pfam" id="PF04991">
    <property type="entry name" value="LicD"/>
    <property type="match status" value="1"/>
</dbReference>
<dbReference type="PANTHER" id="PTHR43404">
    <property type="entry name" value="LIPOPOLYSACCHARIDE CHOLINEPHOSPHOTRANSFERASE LICD"/>
    <property type="match status" value="1"/>
</dbReference>
<proteinExistence type="predicted"/>
<dbReference type="AlphaFoldDB" id="A0A813V5A7"/>
<dbReference type="EMBL" id="CAJNOT010000089">
    <property type="protein sequence ID" value="CAF0831788.1"/>
    <property type="molecule type" value="Genomic_DNA"/>
</dbReference>
<evidence type="ECO:0000313" key="3">
    <source>
        <dbReference type="EMBL" id="CAF0831788.1"/>
    </source>
</evidence>
<feature type="domain" description="LicD/FKTN/FKRP nucleotidyltransferase" evidence="2">
    <location>
        <begin position="139"/>
        <end position="191"/>
    </location>
</feature>
<comment type="caution">
    <text evidence="3">The sequence shown here is derived from an EMBL/GenBank/DDBJ whole genome shotgun (WGS) entry which is preliminary data.</text>
</comment>
<evidence type="ECO:0000313" key="4">
    <source>
        <dbReference type="Proteomes" id="UP000663864"/>
    </source>
</evidence>
<dbReference type="PANTHER" id="PTHR43404:SF2">
    <property type="entry name" value="LIPOPOLYSACCHARIDE CHOLINEPHOSPHOTRANSFERASE LICD"/>
    <property type="match status" value="1"/>
</dbReference>
<keyword evidence="1" id="KW-0472">Membrane</keyword>
<feature type="transmembrane region" description="Helical" evidence="1">
    <location>
        <begin position="12"/>
        <end position="29"/>
    </location>
</feature>
<evidence type="ECO:0000256" key="1">
    <source>
        <dbReference type="SAM" id="Phobius"/>
    </source>
</evidence>
<organism evidence="3 4">
    <name type="scientific">Rotaria sordida</name>
    <dbReference type="NCBI Taxonomy" id="392033"/>
    <lineage>
        <taxon>Eukaryota</taxon>
        <taxon>Metazoa</taxon>
        <taxon>Spiralia</taxon>
        <taxon>Gnathifera</taxon>
        <taxon>Rotifera</taxon>
        <taxon>Eurotatoria</taxon>
        <taxon>Bdelloidea</taxon>
        <taxon>Philodinida</taxon>
        <taxon>Philodinidae</taxon>
        <taxon>Rotaria</taxon>
    </lineage>
</organism>